<evidence type="ECO:0000256" key="8">
    <source>
        <dbReference type="PROSITE-ProRule" id="PRU00703"/>
    </source>
</evidence>
<dbReference type="InterPro" id="IPR002550">
    <property type="entry name" value="CNNM"/>
</dbReference>
<accession>A0A844FCC7</accession>
<comment type="caution">
    <text evidence="13">The sequence shown here is derived from an EMBL/GenBank/DDBJ whole genome shotgun (WGS) entry which is preliminary data.</text>
</comment>
<dbReference type="PROSITE" id="PS51846">
    <property type="entry name" value="CNNM"/>
    <property type="match status" value="1"/>
</dbReference>
<feature type="transmembrane region" description="Helical" evidence="10">
    <location>
        <begin position="123"/>
        <end position="145"/>
    </location>
</feature>
<dbReference type="EMBL" id="VUMB01000018">
    <property type="protein sequence ID" value="MSS40629.1"/>
    <property type="molecule type" value="Genomic_DNA"/>
</dbReference>
<dbReference type="Gene3D" id="3.30.465.10">
    <property type="match status" value="1"/>
</dbReference>
<comment type="subcellular location">
    <subcellularLocation>
        <location evidence="1">Membrane</location>
        <topology evidence="1">Multi-pass membrane protein</topology>
    </subcellularLocation>
</comment>
<feature type="domain" description="CBS" evidence="11">
    <location>
        <begin position="268"/>
        <end position="328"/>
    </location>
</feature>
<dbReference type="GO" id="GO:0050660">
    <property type="term" value="F:flavin adenine dinucleotide binding"/>
    <property type="evidence" value="ECO:0007669"/>
    <property type="project" value="InterPro"/>
</dbReference>
<dbReference type="AlphaFoldDB" id="A0A844FCC7"/>
<dbReference type="PROSITE" id="PS51371">
    <property type="entry name" value="CBS"/>
    <property type="match status" value="2"/>
</dbReference>
<keyword evidence="5 9" id="KW-1133">Transmembrane helix</keyword>
<keyword evidence="4" id="KW-0677">Repeat</keyword>
<evidence type="ECO:0000313" key="13">
    <source>
        <dbReference type="EMBL" id="MSS40629.1"/>
    </source>
</evidence>
<dbReference type="InterPro" id="IPR044751">
    <property type="entry name" value="Ion_transp-like_CBS"/>
</dbReference>
<dbReference type="FunFam" id="3.10.580.10:FF:000002">
    <property type="entry name" value="Magnesium/cobalt efflux protein CorC"/>
    <property type="match status" value="1"/>
</dbReference>
<organism evidence="13 14">
    <name type="scientific">Clostridium scindens (strain JCM 10418 / VPI 12708)</name>
    <dbReference type="NCBI Taxonomy" id="29347"/>
    <lineage>
        <taxon>Bacteria</taxon>
        <taxon>Bacillati</taxon>
        <taxon>Bacillota</taxon>
        <taxon>Clostridia</taxon>
        <taxon>Lachnospirales</taxon>
        <taxon>Lachnospiraceae</taxon>
    </lineage>
</organism>
<gene>
    <name evidence="13" type="ORF">FYJ37_09750</name>
</gene>
<feature type="transmembrane region" description="Helical" evidence="10">
    <location>
        <begin position="91"/>
        <end position="111"/>
    </location>
</feature>
<keyword evidence="6 8" id="KW-0129">CBS domain</keyword>
<evidence type="ECO:0000313" key="14">
    <source>
        <dbReference type="Proteomes" id="UP000462363"/>
    </source>
</evidence>
<keyword evidence="7 9" id="KW-0472">Membrane</keyword>
<feature type="domain" description="CNNM transmembrane" evidence="12">
    <location>
        <begin position="1"/>
        <end position="186"/>
    </location>
</feature>
<keyword evidence="3 9" id="KW-0812">Transmembrane</keyword>
<dbReference type="GO" id="GO:0005886">
    <property type="term" value="C:plasma membrane"/>
    <property type="evidence" value="ECO:0007669"/>
    <property type="project" value="TreeGrafter"/>
</dbReference>
<evidence type="ECO:0000256" key="3">
    <source>
        <dbReference type="ARBA" id="ARBA00022692"/>
    </source>
</evidence>
<evidence type="ECO:0000259" key="12">
    <source>
        <dbReference type="PROSITE" id="PS51846"/>
    </source>
</evidence>
<evidence type="ECO:0000256" key="4">
    <source>
        <dbReference type="ARBA" id="ARBA00022737"/>
    </source>
</evidence>
<feature type="transmembrane region" description="Helical" evidence="10">
    <location>
        <begin position="60"/>
        <end position="85"/>
    </location>
</feature>
<feature type="domain" description="CBS" evidence="11">
    <location>
        <begin position="205"/>
        <end position="265"/>
    </location>
</feature>
<dbReference type="SMART" id="SM00116">
    <property type="entry name" value="CBS"/>
    <property type="match status" value="2"/>
</dbReference>
<evidence type="ECO:0000256" key="1">
    <source>
        <dbReference type="ARBA" id="ARBA00004141"/>
    </source>
</evidence>
<dbReference type="InterPro" id="IPR016169">
    <property type="entry name" value="FAD-bd_PCMH_sub2"/>
</dbReference>
<evidence type="ECO:0000256" key="5">
    <source>
        <dbReference type="ARBA" id="ARBA00022989"/>
    </source>
</evidence>
<dbReference type="SMART" id="SM01091">
    <property type="entry name" value="CorC_HlyC"/>
    <property type="match status" value="1"/>
</dbReference>
<dbReference type="CDD" id="cd04590">
    <property type="entry name" value="CBS_pair_CorC_HlyC_assoc"/>
    <property type="match status" value="1"/>
</dbReference>
<evidence type="ECO:0000256" key="7">
    <source>
        <dbReference type="ARBA" id="ARBA00023136"/>
    </source>
</evidence>
<dbReference type="InterPro" id="IPR005170">
    <property type="entry name" value="Transptr-assoc_dom"/>
</dbReference>
<evidence type="ECO:0000259" key="11">
    <source>
        <dbReference type="PROSITE" id="PS51371"/>
    </source>
</evidence>
<protein>
    <submittedName>
        <fullName evidence="13">HlyC/CorC family transporter</fullName>
    </submittedName>
</protein>
<dbReference type="InterPro" id="IPR046342">
    <property type="entry name" value="CBS_dom_sf"/>
</dbReference>
<dbReference type="Pfam" id="PF00571">
    <property type="entry name" value="CBS"/>
    <property type="match status" value="2"/>
</dbReference>
<evidence type="ECO:0000256" key="2">
    <source>
        <dbReference type="ARBA" id="ARBA00006337"/>
    </source>
</evidence>
<dbReference type="SUPFAM" id="SSF56176">
    <property type="entry name" value="FAD-binding/transporter-associated domain-like"/>
    <property type="match status" value="1"/>
</dbReference>
<comment type="similarity">
    <text evidence="2">Belongs to the UPF0053 family.</text>
</comment>
<dbReference type="Pfam" id="PF03471">
    <property type="entry name" value="CorC_HlyC"/>
    <property type="match status" value="1"/>
</dbReference>
<dbReference type="RefSeq" id="WP_009249070.1">
    <property type="nucleotide sequence ID" value="NZ_AP024846.1"/>
</dbReference>
<reference evidence="13 14" key="1">
    <citation type="submission" date="2019-08" db="EMBL/GenBank/DDBJ databases">
        <title>In-depth cultivation of the pig gut microbiome towards novel bacterial diversity and tailored functional studies.</title>
        <authorList>
            <person name="Wylensek D."/>
            <person name="Hitch T.C.A."/>
            <person name="Clavel T."/>
        </authorList>
    </citation>
    <scope>NUCLEOTIDE SEQUENCE [LARGE SCALE GENOMIC DNA]</scope>
    <source>
        <strain evidence="13 14">BL-389-WT-3D</strain>
    </source>
</reference>
<evidence type="ECO:0000256" key="9">
    <source>
        <dbReference type="PROSITE-ProRule" id="PRU01193"/>
    </source>
</evidence>
<evidence type="ECO:0000256" key="6">
    <source>
        <dbReference type="ARBA" id="ARBA00023122"/>
    </source>
</evidence>
<evidence type="ECO:0000256" key="10">
    <source>
        <dbReference type="SAM" id="Phobius"/>
    </source>
</evidence>
<proteinExistence type="inferred from homology"/>
<sequence>MGSDSISLIIIVACIVMSAYFSATETAFSSLNRIRVKNLAEKGNKKAKLVMKLSENYDSLLSTILIGNNIVNIASASLATVLFVNMLGAEAGPSVSTAVTTVVVLIFGEVSPKSIAKESPEKFAMFSAPILNMLVKILTPFNFLFGQWKKLLSLLFKSSDDTGITEEELLFIVDEAEQDGGIDEQESKLIHSALEFTEQEVIDVLTPRIDITAVSTQATKEEIAEIFAETAYSRIPLYDESVDHIIGIIYQKDFHNYVYHTDKDISEIVRPTLYVHKNKKIGVLLKELQQRKMHFAVVLDEFGGTIGIVTLEDILEELVGEIWDEHDEVNSEIEIKSEDEVIALGSANVEKLFEVLNIEIAEDEEIPVIVNGWVMKELERIPVKGDTFEYKGYKITVLSVNEKRVEKVLIKKN</sequence>
<dbReference type="PANTHER" id="PTHR22777">
    <property type="entry name" value="HEMOLYSIN-RELATED"/>
    <property type="match status" value="1"/>
</dbReference>
<feature type="transmembrane region" description="Helical" evidence="10">
    <location>
        <begin position="6"/>
        <end position="28"/>
    </location>
</feature>
<name>A0A844FCC7_CLOSV</name>
<dbReference type="InterPro" id="IPR036318">
    <property type="entry name" value="FAD-bd_PCMH-like_sf"/>
</dbReference>
<dbReference type="PANTHER" id="PTHR22777:SF17">
    <property type="entry name" value="UPF0053 PROTEIN SLL0260"/>
    <property type="match status" value="1"/>
</dbReference>
<dbReference type="Pfam" id="PF01595">
    <property type="entry name" value="CNNM"/>
    <property type="match status" value="1"/>
</dbReference>
<dbReference type="Gene3D" id="3.10.580.10">
    <property type="entry name" value="CBS-domain"/>
    <property type="match status" value="1"/>
</dbReference>
<dbReference type="Proteomes" id="UP000462363">
    <property type="component" value="Unassembled WGS sequence"/>
</dbReference>
<dbReference type="InterPro" id="IPR000644">
    <property type="entry name" value="CBS_dom"/>
</dbReference>
<dbReference type="SUPFAM" id="SSF54631">
    <property type="entry name" value="CBS-domain pair"/>
    <property type="match status" value="1"/>
</dbReference>